<feature type="domain" description="Metallo-beta-lactamase" evidence="2">
    <location>
        <begin position="14"/>
        <end position="251"/>
    </location>
</feature>
<evidence type="ECO:0000259" key="3">
    <source>
        <dbReference type="SMART" id="SM01027"/>
    </source>
</evidence>
<dbReference type="PANTHER" id="PTHR11203">
    <property type="entry name" value="CLEAVAGE AND POLYADENYLATION SPECIFICITY FACTOR FAMILY MEMBER"/>
    <property type="match status" value="1"/>
</dbReference>
<dbReference type="InterPro" id="IPR036866">
    <property type="entry name" value="RibonucZ/Hydroxyglut_hydro"/>
</dbReference>
<organism evidence="4 5">
    <name type="scientific">Sulfurimonas xiamenensis</name>
    <dbReference type="NCBI Taxonomy" id="2590021"/>
    <lineage>
        <taxon>Bacteria</taxon>
        <taxon>Pseudomonadati</taxon>
        <taxon>Campylobacterota</taxon>
        <taxon>Epsilonproteobacteria</taxon>
        <taxon>Campylobacterales</taxon>
        <taxon>Sulfurimonadaceae</taxon>
        <taxon>Sulfurimonas</taxon>
    </lineage>
</organism>
<dbReference type="SUPFAM" id="SSF56281">
    <property type="entry name" value="Metallo-hydrolase/oxidoreductase"/>
    <property type="match status" value="1"/>
</dbReference>
<gene>
    <name evidence="4" type="ORF">FJR47_05840</name>
</gene>
<reference evidence="5" key="1">
    <citation type="submission" date="2019-06" db="EMBL/GenBank/DDBJ databases">
        <title>Sulfurimonas gotlandica sp. nov., a chemoautotrophic and psychrotolerant epsilonproteobacterium isolated from a pelagic redoxcline, and an emended description of the genus Sulfurimonas.</title>
        <authorList>
            <person name="Wang S."/>
            <person name="Jiang L."/>
            <person name="Shao Z."/>
        </authorList>
    </citation>
    <scope>NUCLEOTIDE SEQUENCE [LARGE SCALE GENOMIC DNA]</scope>
    <source>
        <strain evidence="5">1-1N</strain>
    </source>
</reference>
<dbReference type="Pfam" id="PF07521">
    <property type="entry name" value="RMMBL"/>
    <property type="match status" value="1"/>
</dbReference>
<accession>A0AAJ4DMQ9</accession>
<dbReference type="InterPro" id="IPR022712">
    <property type="entry name" value="Beta_Casp"/>
</dbReference>
<proteinExistence type="predicted"/>
<dbReference type="Pfam" id="PF00753">
    <property type="entry name" value="Lactamase_B"/>
    <property type="match status" value="1"/>
</dbReference>
<dbReference type="InterPro" id="IPR001279">
    <property type="entry name" value="Metallo-B-lactamas"/>
</dbReference>
<keyword evidence="5" id="KW-1185">Reference proteome</keyword>
<dbReference type="KEGG" id="suln:FJR47_05840"/>
<dbReference type="InterPro" id="IPR011108">
    <property type="entry name" value="RMMBL"/>
</dbReference>
<evidence type="ECO:0000313" key="5">
    <source>
        <dbReference type="Proteomes" id="UP000326061"/>
    </source>
</evidence>
<dbReference type="RefSeq" id="WP_152299511.1">
    <property type="nucleotide sequence ID" value="NZ_CP041166.1"/>
</dbReference>
<feature type="domain" description="Beta-Casp" evidence="3">
    <location>
        <begin position="256"/>
        <end position="381"/>
    </location>
</feature>
<evidence type="ECO:0000256" key="1">
    <source>
        <dbReference type="ARBA" id="ARBA00022801"/>
    </source>
</evidence>
<evidence type="ECO:0000313" key="4">
    <source>
        <dbReference type="EMBL" id="QFR43448.1"/>
    </source>
</evidence>
<dbReference type="Gene3D" id="3.60.15.10">
    <property type="entry name" value="Ribonuclease Z/Hydroxyacylglutathione hydrolase-like"/>
    <property type="match status" value="1"/>
</dbReference>
<dbReference type="GO" id="GO:0016787">
    <property type="term" value="F:hydrolase activity"/>
    <property type="evidence" value="ECO:0007669"/>
    <property type="project" value="UniProtKB-KW"/>
</dbReference>
<dbReference type="GO" id="GO:0004521">
    <property type="term" value="F:RNA endonuclease activity"/>
    <property type="evidence" value="ECO:0007669"/>
    <property type="project" value="TreeGrafter"/>
</dbReference>
<dbReference type="Proteomes" id="UP000326061">
    <property type="component" value="Chromosome"/>
</dbReference>
<keyword evidence="1" id="KW-0378">Hydrolase</keyword>
<protein>
    <submittedName>
        <fullName evidence="4">MBL fold metallo-hydrolase</fullName>
    </submittedName>
</protein>
<dbReference type="Gene3D" id="3.40.50.10890">
    <property type="match status" value="1"/>
</dbReference>
<evidence type="ECO:0000259" key="2">
    <source>
        <dbReference type="SMART" id="SM00849"/>
    </source>
</evidence>
<dbReference type="EMBL" id="CP041166">
    <property type="protein sequence ID" value="QFR43448.1"/>
    <property type="molecule type" value="Genomic_DNA"/>
</dbReference>
<dbReference type="CDD" id="cd16295">
    <property type="entry name" value="TTHA0252-CPSF-like_MBL-fold"/>
    <property type="match status" value="1"/>
</dbReference>
<dbReference type="Pfam" id="PF10996">
    <property type="entry name" value="Beta-Casp"/>
    <property type="match status" value="1"/>
</dbReference>
<dbReference type="SMART" id="SM00849">
    <property type="entry name" value="Lactamase_B"/>
    <property type="match status" value="1"/>
</dbReference>
<name>A0AAJ4DMQ9_9BACT</name>
<dbReference type="InterPro" id="IPR050698">
    <property type="entry name" value="MBL"/>
</dbReference>
<dbReference type="SMART" id="SM01027">
    <property type="entry name" value="Beta-Casp"/>
    <property type="match status" value="1"/>
</dbReference>
<dbReference type="PANTHER" id="PTHR11203:SF37">
    <property type="entry name" value="INTEGRATOR COMPLEX SUBUNIT 11"/>
    <property type="match status" value="1"/>
</dbReference>
<sequence>MAKVTSYGAAQTVTGSCHLLKIGSINILIDCGMFQGDGGSKRNYEPFGFEPSKINYLILTHAHLDHIGRVPKLFKDGFRGRIIATKATRDIAKIMLLDSAGILYEEFKTISKKARRRGEEESVMEPLYTKDDVKEVFAKKWCTLNYFEEHKLKQHIRVSLGNAGHIMGSAFVMIDYQEENQHKRVVFSGDIGSAERLIIDEHNKIDEADSLFIESTYGDRKHKPLEQSVTEFKEAVITTLKQKGNILIPSFALERTQEILWLLHEMHDNGELPKCRVFLDSPLAIKATKLYNKYPGHLSDELEYSSGNGNDPFSFAWLESTTTRDQSMAINKVKERSIIIAGSGMCTGGRIMHHLKHRLWNSKNAVIFVGFQVEGTLGRSIVDGQKMVKIYGEDIVSKAKIYTINGFSAHADQSDLIDWIRPVKNLKNIYLIHGESDKMEIFADAIKNELGYDSHIMKTGVPVTL</sequence>
<dbReference type="PROSITE" id="PS51257">
    <property type="entry name" value="PROKAR_LIPOPROTEIN"/>
    <property type="match status" value="1"/>
</dbReference>
<dbReference type="AlphaFoldDB" id="A0AAJ4DMQ9"/>